<comment type="caution">
    <text evidence="2">The sequence shown here is derived from an EMBL/GenBank/DDBJ whole genome shotgun (WGS) entry which is preliminary data.</text>
</comment>
<name>A0ABW5Z8V2_9FLAO</name>
<dbReference type="EMBL" id="JBHUOL010000012">
    <property type="protein sequence ID" value="MFD2908526.1"/>
    <property type="molecule type" value="Genomic_DNA"/>
</dbReference>
<dbReference type="RefSeq" id="WP_379806133.1">
    <property type="nucleotide sequence ID" value="NZ_JBHUOL010000012.1"/>
</dbReference>
<keyword evidence="3" id="KW-1185">Reference proteome</keyword>
<evidence type="ECO:0000313" key="3">
    <source>
        <dbReference type="Proteomes" id="UP001597549"/>
    </source>
</evidence>
<accession>A0ABW5Z8V2</accession>
<feature type="signal peptide" evidence="1">
    <location>
        <begin position="1"/>
        <end position="20"/>
    </location>
</feature>
<protein>
    <submittedName>
        <fullName evidence="2">Uncharacterized protein</fullName>
    </submittedName>
</protein>
<evidence type="ECO:0000313" key="2">
    <source>
        <dbReference type="EMBL" id="MFD2908526.1"/>
    </source>
</evidence>
<feature type="chain" id="PRO_5045301076" evidence="1">
    <location>
        <begin position="21"/>
        <end position="85"/>
    </location>
</feature>
<dbReference type="Proteomes" id="UP001597549">
    <property type="component" value="Unassembled WGS sequence"/>
</dbReference>
<gene>
    <name evidence="2" type="ORF">ACFSX9_07230</name>
</gene>
<reference evidence="3" key="1">
    <citation type="journal article" date="2019" name="Int. J. Syst. Evol. Microbiol.">
        <title>The Global Catalogue of Microorganisms (GCM) 10K type strain sequencing project: providing services to taxonomists for standard genome sequencing and annotation.</title>
        <authorList>
            <consortium name="The Broad Institute Genomics Platform"/>
            <consortium name="The Broad Institute Genome Sequencing Center for Infectious Disease"/>
            <person name="Wu L."/>
            <person name="Ma J."/>
        </authorList>
    </citation>
    <scope>NUCLEOTIDE SEQUENCE [LARGE SCALE GENOMIC DNA]</scope>
    <source>
        <strain evidence="3">KCTC 52644</strain>
    </source>
</reference>
<keyword evidence="1" id="KW-0732">Signal</keyword>
<evidence type="ECO:0000256" key="1">
    <source>
        <dbReference type="SAM" id="SignalP"/>
    </source>
</evidence>
<proteinExistence type="predicted"/>
<sequence>MKKFIFSAVALMAFSFAGMAKEKVKEILLLEENCSATYVSEKACWISVGKTDKEATLLARTAYYDCGRRNYNERQQLKIDAFNTL</sequence>
<organism evidence="2 3">
    <name type="scientific">Flavobacterium ardleyense</name>
    <dbReference type="NCBI Taxonomy" id="2038737"/>
    <lineage>
        <taxon>Bacteria</taxon>
        <taxon>Pseudomonadati</taxon>
        <taxon>Bacteroidota</taxon>
        <taxon>Flavobacteriia</taxon>
        <taxon>Flavobacteriales</taxon>
        <taxon>Flavobacteriaceae</taxon>
        <taxon>Flavobacterium</taxon>
    </lineage>
</organism>